<dbReference type="OrthoDB" id="63379at2759"/>
<dbReference type="InterPro" id="IPR055336">
    <property type="entry name" value="At4g00755-like"/>
</dbReference>
<feature type="domain" description="F-box" evidence="1">
    <location>
        <begin position="11"/>
        <end position="52"/>
    </location>
</feature>
<dbReference type="InterPro" id="IPR036047">
    <property type="entry name" value="F-box-like_dom_sf"/>
</dbReference>
<evidence type="ECO:0000313" key="3">
    <source>
        <dbReference type="Proteomes" id="UP000554482"/>
    </source>
</evidence>
<keyword evidence="3" id="KW-1185">Reference proteome</keyword>
<dbReference type="AlphaFoldDB" id="A0A7J6UV67"/>
<dbReference type="Gene3D" id="1.20.1280.50">
    <property type="match status" value="1"/>
</dbReference>
<accession>A0A7J6UV67</accession>
<dbReference type="InterPro" id="IPR001810">
    <property type="entry name" value="F-box_dom"/>
</dbReference>
<reference evidence="2 3" key="1">
    <citation type="submission" date="2020-06" db="EMBL/GenBank/DDBJ databases">
        <title>Transcriptomic and genomic resources for Thalictrum thalictroides and T. hernandezii: Facilitating candidate gene discovery in an emerging model plant lineage.</title>
        <authorList>
            <person name="Arias T."/>
            <person name="Riano-Pachon D.M."/>
            <person name="Di Stilio V.S."/>
        </authorList>
    </citation>
    <scope>NUCLEOTIDE SEQUENCE [LARGE SCALE GENOMIC DNA]</scope>
    <source>
        <strain evidence="3">cv. WT478/WT964</strain>
        <tissue evidence="2">Leaves</tissue>
    </source>
</reference>
<dbReference type="Pfam" id="PF12937">
    <property type="entry name" value="F-box-like"/>
    <property type="match status" value="1"/>
</dbReference>
<proteinExistence type="predicted"/>
<evidence type="ECO:0000259" key="1">
    <source>
        <dbReference type="SMART" id="SM00256"/>
    </source>
</evidence>
<dbReference type="PANTHER" id="PTHR39741:SF2">
    <property type="entry name" value="F-BOX DOMAIN-CONTAINING PROTEIN"/>
    <property type="match status" value="1"/>
</dbReference>
<protein>
    <submittedName>
        <fullName evidence="2">F-box protein</fullName>
    </submittedName>
</protein>
<dbReference type="SUPFAM" id="SSF81383">
    <property type="entry name" value="F-box domain"/>
    <property type="match status" value="1"/>
</dbReference>
<dbReference type="Proteomes" id="UP000554482">
    <property type="component" value="Unassembled WGS sequence"/>
</dbReference>
<sequence length="373" mass="41952">MENNGDFVQLLDPDVSTNILSCVDDPADIVRVSCVSRSWHQFVVENGFSKRLCLKLFPEVSSAANVIEVDDMIEPVKVSSNNSKVLENSDKNHRVYTILARGLSPTLKNDCISEAIYATSTDNDPEENISNTLEPRDRIEQRGSYWSSEGESDDRVPERLTYRLSSKLCVITEINIQPFQAYFQYGFPIYSAKAVRFRMGHCKSPLETRTNTDEDHVDGYYVWTYVSPEFQMIQENCLQKFKLPKPVLCVGGFLQVELLGRVQKQEMDGLFYICVSHVQVVGRPLLPTFDAEVLNHSGKCVVKYCPEGESTSSTRPCEGDSGESSRLNTLTARLMRRAGDLEQVILNTLLGNAVVDTNIDTDTDIDSDEEMVV</sequence>
<gene>
    <name evidence="2" type="ORF">FRX31_033920</name>
</gene>
<comment type="caution">
    <text evidence="2">The sequence shown here is derived from an EMBL/GenBank/DDBJ whole genome shotgun (WGS) entry which is preliminary data.</text>
</comment>
<name>A0A7J6UV67_THATH</name>
<dbReference type="PANTHER" id="PTHR39741">
    <property type="entry name" value="F-BOX DOMAIN CONTAINING PROTEIN, EXPRESSED"/>
    <property type="match status" value="1"/>
</dbReference>
<dbReference type="SMART" id="SM00256">
    <property type="entry name" value="FBOX"/>
    <property type="match status" value="1"/>
</dbReference>
<dbReference type="EMBL" id="JABWDY010042672">
    <property type="protein sequence ID" value="KAF5176494.1"/>
    <property type="molecule type" value="Genomic_DNA"/>
</dbReference>
<evidence type="ECO:0000313" key="2">
    <source>
        <dbReference type="EMBL" id="KAF5176494.1"/>
    </source>
</evidence>
<organism evidence="2 3">
    <name type="scientific">Thalictrum thalictroides</name>
    <name type="common">Rue-anemone</name>
    <name type="synonym">Anemone thalictroides</name>
    <dbReference type="NCBI Taxonomy" id="46969"/>
    <lineage>
        <taxon>Eukaryota</taxon>
        <taxon>Viridiplantae</taxon>
        <taxon>Streptophyta</taxon>
        <taxon>Embryophyta</taxon>
        <taxon>Tracheophyta</taxon>
        <taxon>Spermatophyta</taxon>
        <taxon>Magnoliopsida</taxon>
        <taxon>Ranunculales</taxon>
        <taxon>Ranunculaceae</taxon>
        <taxon>Thalictroideae</taxon>
        <taxon>Thalictrum</taxon>
    </lineage>
</organism>